<dbReference type="InterPro" id="IPR037522">
    <property type="entry name" value="HD_GYP_dom"/>
</dbReference>
<gene>
    <name evidence="2" type="ORF">LCGC14_2142260</name>
</gene>
<dbReference type="SUPFAM" id="SSF109604">
    <property type="entry name" value="HD-domain/PDEase-like"/>
    <property type="match status" value="1"/>
</dbReference>
<dbReference type="CDD" id="cd00077">
    <property type="entry name" value="HDc"/>
    <property type="match status" value="1"/>
</dbReference>
<dbReference type="Pfam" id="PF13487">
    <property type="entry name" value="HD_5"/>
    <property type="match status" value="1"/>
</dbReference>
<name>A0A0F9DY91_9ZZZZ</name>
<organism evidence="2">
    <name type="scientific">marine sediment metagenome</name>
    <dbReference type="NCBI Taxonomy" id="412755"/>
    <lineage>
        <taxon>unclassified sequences</taxon>
        <taxon>metagenomes</taxon>
        <taxon>ecological metagenomes</taxon>
    </lineage>
</organism>
<evidence type="ECO:0000313" key="2">
    <source>
        <dbReference type="EMBL" id="KKL66709.1"/>
    </source>
</evidence>
<comment type="caution">
    <text evidence="2">The sequence shown here is derived from an EMBL/GenBank/DDBJ whole genome shotgun (WGS) entry which is preliminary data.</text>
</comment>
<reference evidence="2" key="1">
    <citation type="journal article" date="2015" name="Nature">
        <title>Complex archaea that bridge the gap between prokaryotes and eukaryotes.</title>
        <authorList>
            <person name="Spang A."/>
            <person name="Saw J.H."/>
            <person name="Jorgensen S.L."/>
            <person name="Zaremba-Niedzwiedzka K."/>
            <person name="Martijn J."/>
            <person name="Lind A.E."/>
            <person name="van Eijk R."/>
            <person name="Schleper C."/>
            <person name="Guy L."/>
            <person name="Ettema T.J."/>
        </authorList>
    </citation>
    <scope>NUCLEOTIDE SEQUENCE</scope>
</reference>
<protein>
    <recommendedName>
        <fullName evidence="1">HD-GYP domain-containing protein</fullName>
    </recommendedName>
</protein>
<dbReference type="InterPro" id="IPR003607">
    <property type="entry name" value="HD/PDEase_dom"/>
</dbReference>
<accession>A0A0F9DY91</accession>
<proteinExistence type="predicted"/>
<evidence type="ECO:0000259" key="1">
    <source>
        <dbReference type="PROSITE" id="PS51832"/>
    </source>
</evidence>
<dbReference type="InterPro" id="IPR052020">
    <property type="entry name" value="Cyclic_di-GMP/3'3'-cGAMP_PDE"/>
</dbReference>
<sequence>PLDWREREIIERHPQIAADAIPDPLNDVVEAAHAVALTHHERWDGNGYPDGLAGEEIPLIGRIVAIADVLDALLSDRCYRDAVCWDEALQVLREEEGRHFDPTAVRAFFQVLPKVKDIYGPQRDHDDAA</sequence>
<dbReference type="EMBL" id="LAZR01027116">
    <property type="protein sequence ID" value="KKL66709.1"/>
    <property type="molecule type" value="Genomic_DNA"/>
</dbReference>
<feature type="domain" description="HD-GYP" evidence="1">
    <location>
        <begin position="1"/>
        <end position="124"/>
    </location>
</feature>
<dbReference type="PROSITE" id="PS51832">
    <property type="entry name" value="HD_GYP"/>
    <property type="match status" value="1"/>
</dbReference>
<dbReference type="AlphaFoldDB" id="A0A0F9DY91"/>
<dbReference type="Gene3D" id="1.10.3210.10">
    <property type="entry name" value="Hypothetical protein af1432"/>
    <property type="match status" value="1"/>
</dbReference>
<feature type="non-terminal residue" evidence="2">
    <location>
        <position position="1"/>
    </location>
</feature>
<dbReference type="PANTHER" id="PTHR45228">
    <property type="entry name" value="CYCLIC DI-GMP PHOSPHODIESTERASE TM_0186-RELATED"/>
    <property type="match status" value="1"/>
</dbReference>